<evidence type="ECO:0000259" key="1">
    <source>
        <dbReference type="Pfam" id="PF26215"/>
    </source>
</evidence>
<dbReference type="PANTHER" id="PTHR21301">
    <property type="entry name" value="REVERSE TRANSCRIPTASE"/>
    <property type="match status" value="1"/>
</dbReference>
<protein>
    <submittedName>
        <fullName evidence="3">Uncharacterized protein LOC110990311</fullName>
    </submittedName>
</protein>
<dbReference type="CDD" id="cd00304">
    <property type="entry name" value="RT_like"/>
    <property type="match status" value="1"/>
</dbReference>
<dbReference type="PANTHER" id="PTHR21301:SF11">
    <property type="entry name" value="GIY-YIG DOMAIN-CONTAINING PROTEIN"/>
    <property type="match status" value="1"/>
</dbReference>
<evidence type="ECO:0000313" key="3">
    <source>
        <dbReference type="RefSeq" id="XP_022110925.1"/>
    </source>
</evidence>
<reference evidence="3" key="1">
    <citation type="submission" date="2025-08" db="UniProtKB">
        <authorList>
            <consortium name="RefSeq"/>
        </authorList>
    </citation>
    <scope>IDENTIFICATION</scope>
</reference>
<accession>A0A8B8A1T0</accession>
<dbReference type="KEGG" id="aplc:110990311"/>
<dbReference type="AlphaFoldDB" id="A0A8B8A1T0"/>
<keyword evidence="2" id="KW-1185">Reference proteome</keyword>
<dbReference type="SUPFAM" id="SSF56672">
    <property type="entry name" value="DNA/RNA polymerases"/>
    <property type="match status" value="1"/>
</dbReference>
<dbReference type="Pfam" id="PF26215">
    <property type="entry name" value="HTH_animal"/>
    <property type="match status" value="1"/>
</dbReference>
<feature type="domain" description="Helix-turn-helix" evidence="1">
    <location>
        <begin position="465"/>
        <end position="506"/>
    </location>
</feature>
<gene>
    <name evidence="3" type="primary">LOC110990311</name>
</gene>
<sequence>MAITSLQIDLLICELSCHLDKDVATNEATLKSTLHQQDFVKISSFTQSSSHHAFTTSCNKQLRKFQRLSHRKMGSPISRRQTPQASLPAHLRSQSEFQRHTVVNLSQCTQSTTETDVLSLDMNFTTPPRAIPLADIIQAMEPVTQKLDKTTADNIQVKIHQALLHTKPVNPNLTIPEVEALHDLCSDKSIHIITGDKGNATVVMDRAAYPNKVQDTLTSGIYCPLPKDRTQAIKKRIASHLLALHCSDSIPADLYYRLRPSASTCPRFFGQPKIHKPDIPLHPILSSRGSLMFETTRFVTGILQPLVSNTPHHISKSTQFVELTRNLSLQPVMIANLIHLCVSSSYFKFQDKFYEQTAGTFMGSPISPVLANISMEEFETSSVLTNNLKSTIWLRYVDNTFVIWPDGQDHLQEFLDYLNKQCPTIKFTMEQEQNRHLSFLDVQLSRNPDGTLIHRVHRKPTQTDRYLHQISFYHPAIKTSVNCTLIRRAYEICHQNNLHQELHHIKPSPRTLRSPISGVPPIPRGIMVTYTQSPPNPHRHSMLYRTWAPPPTNSGASCSQSTSKNLPTRLQEHHWHGQREYDKSAVIKHAHSMDHHIERDKAELITPIQNWLLRRIREAIQIFWHNIVPKTLVSSSATSGSHY</sequence>
<dbReference type="Proteomes" id="UP000694845">
    <property type="component" value="Unplaced"/>
</dbReference>
<name>A0A8B8A1T0_ACAPL</name>
<dbReference type="InterPro" id="IPR043502">
    <property type="entry name" value="DNA/RNA_pol_sf"/>
</dbReference>
<organism evidence="2 3">
    <name type="scientific">Acanthaster planci</name>
    <name type="common">Crown-of-thorns starfish</name>
    <dbReference type="NCBI Taxonomy" id="133434"/>
    <lineage>
        <taxon>Eukaryota</taxon>
        <taxon>Metazoa</taxon>
        <taxon>Echinodermata</taxon>
        <taxon>Eleutherozoa</taxon>
        <taxon>Asterozoa</taxon>
        <taxon>Asteroidea</taxon>
        <taxon>Valvatacea</taxon>
        <taxon>Valvatida</taxon>
        <taxon>Acanthasteridae</taxon>
        <taxon>Acanthaster</taxon>
    </lineage>
</organism>
<dbReference type="InterPro" id="IPR058912">
    <property type="entry name" value="HTH_animal"/>
</dbReference>
<dbReference type="OMA" id="RAYEICH"/>
<dbReference type="RefSeq" id="XP_022110925.1">
    <property type="nucleotide sequence ID" value="XM_022255233.1"/>
</dbReference>
<proteinExistence type="predicted"/>
<dbReference type="GeneID" id="110990311"/>
<dbReference type="OrthoDB" id="10060112at2759"/>
<evidence type="ECO:0000313" key="2">
    <source>
        <dbReference type="Proteomes" id="UP000694845"/>
    </source>
</evidence>